<accession>A0A1C2JK54</accession>
<sequence>MTWNALPLRRSPTGTLLVDSLESPFDGEYVFLSLEGQSFTAYWELAVDGEPTKDARAYPYAKGQWFESIAEEPLPAADYLWRPRPKGLTAQTNTKTWTYPMARALLKRWQEAGNQEFGAWGFHPQSGTWVPLFYSPENDGLCLRTGTLLMEKEILTIITLPLPRSVTRPVDPSFNKTPLWG</sequence>
<gene>
    <name evidence="1" type="ORF">A6P07_19480</name>
</gene>
<proteinExistence type="predicted"/>
<organism evidence="1 2">
    <name type="scientific">Acidithiobacillus thiooxidans</name>
    <name type="common">Thiobacillus thiooxidans</name>
    <dbReference type="NCBI Taxonomy" id="930"/>
    <lineage>
        <taxon>Bacteria</taxon>
        <taxon>Pseudomonadati</taxon>
        <taxon>Pseudomonadota</taxon>
        <taxon>Acidithiobacillia</taxon>
        <taxon>Acidithiobacillales</taxon>
        <taxon>Acidithiobacillaceae</taxon>
        <taxon>Acidithiobacillus</taxon>
    </lineage>
</organism>
<reference evidence="1 2" key="1">
    <citation type="journal article" date="2016" name="Int. J. Mol. Sci.">
        <title>Comparative genomics of the extreme acidophile Acidithiobacillus thiooxidans reveals intraspecific divergence and niche adaptation.</title>
        <authorList>
            <person name="Zhang X."/>
            <person name="Feng X."/>
            <person name="Tao J."/>
            <person name="Ma L."/>
            <person name="Xiao Y."/>
            <person name="Liang Y."/>
            <person name="Liu X."/>
            <person name="Yin H."/>
        </authorList>
    </citation>
    <scope>NUCLEOTIDE SEQUENCE [LARGE SCALE GENOMIC DNA]</scope>
    <source>
        <strain evidence="1 2">A02</strain>
    </source>
</reference>
<dbReference type="EMBL" id="LWSA01000340">
    <property type="protein sequence ID" value="OCX67682.1"/>
    <property type="molecule type" value="Genomic_DNA"/>
</dbReference>
<evidence type="ECO:0000313" key="2">
    <source>
        <dbReference type="Proteomes" id="UP000094893"/>
    </source>
</evidence>
<protein>
    <submittedName>
        <fullName evidence="1">Uncharacterized protein</fullName>
    </submittedName>
</protein>
<dbReference type="AlphaFoldDB" id="A0A1C2JK54"/>
<dbReference type="Proteomes" id="UP000094893">
    <property type="component" value="Unassembled WGS sequence"/>
</dbReference>
<evidence type="ECO:0000313" key="1">
    <source>
        <dbReference type="EMBL" id="OCX67682.1"/>
    </source>
</evidence>
<comment type="caution">
    <text evidence="1">The sequence shown here is derived from an EMBL/GenBank/DDBJ whole genome shotgun (WGS) entry which is preliminary data.</text>
</comment>
<name>A0A1C2JK54_ACITH</name>